<dbReference type="PRINTS" id="PR00081">
    <property type="entry name" value="GDHRDH"/>
</dbReference>
<keyword evidence="4" id="KW-1185">Reference proteome</keyword>
<evidence type="ECO:0000256" key="1">
    <source>
        <dbReference type="RuleBase" id="RU000363"/>
    </source>
</evidence>
<sequence>MTSLKDKVVIITGASRGIGAAVAHEMAAQGARLALSARNAASCSDILETIGNNGGEAFAVGCDVSSFEAVEKLVADTLERYGRIDAIVNNAGIIDPIALIEDTDPEDWARNISVNLVGVYNGIRAVLPHFYKQSSGIIINVSSGAAHNPLEGWSAYCSGKAGVYMLTRATALEAAEKGVRVYGFGPGTVDTDMQGLIRSSGINRVSQMPRENLFPANEPAAAITWLCSDDAADLAGQELSVRDEELRQRVGLPAL</sequence>
<accession>A0ABQ5U1Y0</accession>
<dbReference type="InterPro" id="IPR020904">
    <property type="entry name" value="Sc_DH/Rdtase_CS"/>
</dbReference>
<evidence type="ECO:0000313" key="3">
    <source>
        <dbReference type="EMBL" id="GLQ06182.1"/>
    </source>
</evidence>
<dbReference type="CDD" id="cd05233">
    <property type="entry name" value="SDR_c"/>
    <property type="match status" value="1"/>
</dbReference>
<reference evidence="3" key="2">
    <citation type="submission" date="2023-01" db="EMBL/GenBank/DDBJ databases">
        <title>Draft genome sequence of Sneathiella chinensis strain NBRC 103408.</title>
        <authorList>
            <person name="Sun Q."/>
            <person name="Mori K."/>
        </authorList>
    </citation>
    <scope>NUCLEOTIDE SEQUENCE</scope>
    <source>
        <strain evidence="3">NBRC 103408</strain>
    </source>
</reference>
<gene>
    <name evidence="3" type="ORF">GCM10007924_14030</name>
</gene>
<protein>
    <submittedName>
        <fullName evidence="3">Short-chain dehydrogenase</fullName>
    </submittedName>
</protein>
<reference evidence="3" key="1">
    <citation type="journal article" date="2014" name="Int. J. Syst. Evol. Microbiol.">
        <title>Complete genome of a new Firmicutes species belonging to the dominant human colonic microbiota ('Ruminococcus bicirculans') reveals two chromosomes and a selective capacity to utilize plant glucans.</title>
        <authorList>
            <consortium name="NISC Comparative Sequencing Program"/>
            <person name="Wegmann U."/>
            <person name="Louis P."/>
            <person name="Goesmann A."/>
            <person name="Henrissat B."/>
            <person name="Duncan S.H."/>
            <person name="Flint H.J."/>
        </authorList>
    </citation>
    <scope>NUCLEOTIDE SEQUENCE</scope>
    <source>
        <strain evidence="3">NBRC 103408</strain>
    </source>
</reference>
<dbReference type="InterPro" id="IPR057326">
    <property type="entry name" value="KR_dom"/>
</dbReference>
<name>A0ABQ5U1Y0_9PROT</name>
<comment type="similarity">
    <text evidence="1">Belongs to the short-chain dehydrogenases/reductases (SDR) family.</text>
</comment>
<dbReference type="Gene3D" id="3.40.50.720">
    <property type="entry name" value="NAD(P)-binding Rossmann-like Domain"/>
    <property type="match status" value="1"/>
</dbReference>
<dbReference type="Proteomes" id="UP001161409">
    <property type="component" value="Unassembled WGS sequence"/>
</dbReference>
<dbReference type="Pfam" id="PF00106">
    <property type="entry name" value="adh_short"/>
    <property type="match status" value="1"/>
</dbReference>
<comment type="caution">
    <text evidence="3">The sequence shown here is derived from an EMBL/GenBank/DDBJ whole genome shotgun (WGS) entry which is preliminary data.</text>
</comment>
<dbReference type="InterPro" id="IPR002347">
    <property type="entry name" value="SDR_fam"/>
</dbReference>
<evidence type="ECO:0000313" key="4">
    <source>
        <dbReference type="Proteomes" id="UP001161409"/>
    </source>
</evidence>
<dbReference type="PRINTS" id="PR00080">
    <property type="entry name" value="SDRFAMILY"/>
</dbReference>
<dbReference type="EMBL" id="BSNF01000006">
    <property type="protein sequence ID" value="GLQ06182.1"/>
    <property type="molecule type" value="Genomic_DNA"/>
</dbReference>
<dbReference type="InterPro" id="IPR036291">
    <property type="entry name" value="NAD(P)-bd_dom_sf"/>
</dbReference>
<feature type="domain" description="Ketoreductase" evidence="2">
    <location>
        <begin position="7"/>
        <end position="184"/>
    </location>
</feature>
<organism evidence="3 4">
    <name type="scientific">Sneathiella chinensis</name>
    <dbReference type="NCBI Taxonomy" id="349750"/>
    <lineage>
        <taxon>Bacteria</taxon>
        <taxon>Pseudomonadati</taxon>
        <taxon>Pseudomonadota</taxon>
        <taxon>Alphaproteobacteria</taxon>
        <taxon>Sneathiellales</taxon>
        <taxon>Sneathiellaceae</taxon>
        <taxon>Sneathiella</taxon>
    </lineage>
</organism>
<dbReference type="PROSITE" id="PS00061">
    <property type="entry name" value="ADH_SHORT"/>
    <property type="match status" value="1"/>
</dbReference>
<dbReference type="PANTHER" id="PTHR43975:SF2">
    <property type="entry name" value="EG:BACR7A4.14 PROTEIN-RELATED"/>
    <property type="match status" value="1"/>
</dbReference>
<dbReference type="RefSeq" id="WP_169560238.1">
    <property type="nucleotide sequence ID" value="NZ_BSNF01000006.1"/>
</dbReference>
<evidence type="ECO:0000259" key="2">
    <source>
        <dbReference type="SMART" id="SM00822"/>
    </source>
</evidence>
<dbReference type="PANTHER" id="PTHR43975">
    <property type="entry name" value="ZGC:101858"/>
    <property type="match status" value="1"/>
</dbReference>
<dbReference type="SUPFAM" id="SSF51735">
    <property type="entry name" value="NAD(P)-binding Rossmann-fold domains"/>
    <property type="match status" value="1"/>
</dbReference>
<proteinExistence type="inferred from homology"/>
<dbReference type="SMART" id="SM00822">
    <property type="entry name" value="PKS_KR"/>
    <property type="match status" value="1"/>
</dbReference>